<organism evidence="1 2">
    <name type="scientific">Ficus carica</name>
    <name type="common">Common fig</name>
    <dbReference type="NCBI Taxonomy" id="3494"/>
    <lineage>
        <taxon>Eukaryota</taxon>
        <taxon>Viridiplantae</taxon>
        <taxon>Streptophyta</taxon>
        <taxon>Embryophyta</taxon>
        <taxon>Tracheophyta</taxon>
        <taxon>Spermatophyta</taxon>
        <taxon>Magnoliopsida</taxon>
        <taxon>eudicotyledons</taxon>
        <taxon>Gunneridae</taxon>
        <taxon>Pentapetalae</taxon>
        <taxon>rosids</taxon>
        <taxon>fabids</taxon>
        <taxon>Rosales</taxon>
        <taxon>Moraceae</taxon>
        <taxon>Ficeae</taxon>
        <taxon>Ficus</taxon>
    </lineage>
</organism>
<keyword evidence="2" id="KW-1185">Reference proteome</keyword>
<accession>A0AA88D0T6</accession>
<gene>
    <name evidence="1" type="ORF">TIFTF001_008739</name>
</gene>
<evidence type="ECO:0000313" key="1">
    <source>
        <dbReference type="EMBL" id="GMN39505.1"/>
    </source>
</evidence>
<dbReference type="Proteomes" id="UP001187192">
    <property type="component" value="Unassembled WGS sequence"/>
</dbReference>
<protein>
    <submittedName>
        <fullName evidence="1">Uncharacterized protein</fullName>
    </submittedName>
</protein>
<proteinExistence type="predicted"/>
<comment type="caution">
    <text evidence="1">The sequence shown here is derived from an EMBL/GenBank/DDBJ whole genome shotgun (WGS) entry which is preliminary data.</text>
</comment>
<dbReference type="AlphaFoldDB" id="A0AA88D0T6"/>
<sequence length="62" mass="6617">MLGAQERAAFTSNTLLKSSRQTSKIVGVKLPVVPALLNIMSSLPCFSTANSTTFWTLDSLAT</sequence>
<evidence type="ECO:0000313" key="2">
    <source>
        <dbReference type="Proteomes" id="UP001187192"/>
    </source>
</evidence>
<reference evidence="1" key="1">
    <citation type="submission" date="2023-07" db="EMBL/GenBank/DDBJ databases">
        <title>draft genome sequence of fig (Ficus carica).</title>
        <authorList>
            <person name="Takahashi T."/>
            <person name="Nishimura K."/>
        </authorList>
    </citation>
    <scope>NUCLEOTIDE SEQUENCE</scope>
</reference>
<name>A0AA88D0T6_FICCA</name>
<dbReference type="EMBL" id="BTGU01000009">
    <property type="protein sequence ID" value="GMN39505.1"/>
    <property type="molecule type" value="Genomic_DNA"/>
</dbReference>